<gene>
    <name evidence="3" type="ordered locus">DEHA2A10890g</name>
</gene>
<dbReference type="CDD" id="cd00067">
    <property type="entry name" value="GAL4"/>
    <property type="match status" value="1"/>
</dbReference>
<feature type="region of interest" description="Disordered" evidence="1">
    <location>
        <begin position="1"/>
        <end position="28"/>
    </location>
</feature>
<dbReference type="PANTHER" id="PTHR47657:SF7">
    <property type="entry name" value="STEROL REGULATORY ELEMENT-BINDING PROTEIN ECM22"/>
    <property type="match status" value="1"/>
</dbReference>
<dbReference type="InParanoid" id="Q6BYB3"/>
<dbReference type="VEuPathDB" id="FungiDB:DEHA2A10890g"/>
<dbReference type="Gene3D" id="4.10.240.10">
    <property type="entry name" value="Zn(2)-C6 fungal-type DNA-binding domain"/>
    <property type="match status" value="1"/>
</dbReference>
<proteinExistence type="predicted"/>
<sequence>MSLARPGVYSRIKERKSRRTHKNSRDGCPNCKAKRIKCTEELPSCHNCIKKNYRCGYIEFPEEKLELLRKKNEKKKEEHNFMKGLPSGGFDPSTPQPQILHPNTSGNSVPNSTTSDAISSLPTSLSPNFRGRQQQQTPHNQSYPPQEGIYDQRNFNQDEVIFKNEFYNNKDSLRMSLFKDTIFRLSKGETGFSVPNATDESIVKAFPSDYESQSMHVNLEGDLNSEENFRMASGQAQISYLDEMGPNDALFNQRTPSDYQAPLSFDWENTPGKFTSIGNEAQFKASNNLSGNKVNFNPLPNAIISRTTFPKLVQAKRLRNTYLERYLNDSNRNVKSLVNLEFNSIFSPVWTNANADSFWVSVYNQAVVLEVYFSFFMDRSLNVLLKTCNVTLNGEIFSNLSESPSYSSISASDTSLSSNASSDDGFFFTKKDLDILTQKSYRYYGALIKDLRKSITDIHIEYPLKISLFSAWSIFFHTQATVETLCLMYNGTSSLLVKVFNDSTSIRDITPTIQVTLETLNGHASAALIPDYNFNIISDIYEDFKEFKTFFMDAQATYIKRYAEGNSEDGRKMRLRSNLEKHDCLELESFLENLVTVIFPTINYINCYYRTNNNVKDTNSNNIYFTSVRLIFDLLVSWFKNYPSDALSMSSSASPVKKTFYLFYSVIGRALTNIISPVRSVLLVDPCNLFCPRVDFDPEIYKVEQINITTDEFHYLRTLSEKMLRTVSFFDYRVLFYSYFLSTNTILNAEYVKPFNIPIQNDNDHYNDIVQLLPKKLDIQEDQIDNFSDITLNANHFPIFDIFHANDEYRSILSHEKQNQQLRKQQLPNEFNYKTGLLTHDFNPSSLFNALKINQQSYWNSNQPTLEETRIRVQNFDYGRQAVANTVKNSLVSNT</sequence>
<dbReference type="RefSeq" id="XP_456806.2">
    <property type="nucleotide sequence ID" value="XM_456806.1"/>
</dbReference>
<dbReference type="AlphaFoldDB" id="Q6BYB3"/>
<feature type="domain" description="Zn(2)-C6 fungal-type" evidence="2">
    <location>
        <begin position="27"/>
        <end position="57"/>
    </location>
</feature>
<dbReference type="SUPFAM" id="SSF57701">
    <property type="entry name" value="Zn2/Cys6 DNA-binding domain"/>
    <property type="match status" value="1"/>
</dbReference>
<dbReference type="GO" id="GO:0000981">
    <property type="term" value="F:DNA-binding transcription factor activity, RNA polymerase II-specific"/>
    <property type="evidence" value="ECO:0007669"/>
    <property type="project" value="InterPro"/>
</dbReference>
<name>Q6BYB3_DEBHA</name>
<dbReference type="EMBL" id="CR382133">
    <property type="protein sequence ID" value="CAG84781.2"/>
    <property type="molecule type" value="Genomic_DNA"/>
</dbReference>
<dbReference type="PROSITE" id="PS00463">
    <property type="entry name" value="ZN2_CY6_FUNGAL_1"/>
    <property type="match status" value="1"/>
</dbReference>
<evidence type="ECO:0000256" key="1">
    <source>
        <dbReference type="SAM" id="MobiDB-lite"/>
    </source>
</evidence>
<evidence type="ECO:0000259" key="2">
    <source>
        <dbReference type="PROSITE" id="PS50048"/>
    </source>
</evidence>
<feature type="region of interest" description="Disordered" evidence="1">
    <location>
        <begin position="81"/>
        <end position="150"/>
    </location>
</feature>
<dbReference type="InterPro" id="IPR001138">
    <property type="entry name" value="Zn2Cys6_DnaBD"/>
</dbReference>
<dbReference type="OrthoDB" id="25921at2759"/>
<dbReference type="GeneID" id="2899582"/>
<feature type="compositionally biased region" description="Basic residues" evidence="1">
    <location>
        <begin position="13"/>
        <end position="22"/>
    </location>
</feature>
<evidence type="ECO:0000313" key="4">
    <source>
        <dbReference type="Proteomes" id="UP000000599"/>
    </source>
</evidence>
<feature type="compositionally biased region" description="Polar residues" evidence="1">
    <location>
        <begin position="101"/>
        <end position="144"/>
    </location>
</feature>
<evidence type="ECO:0000313" key="3">
    <source>
        <dbReference type="EMBL" id="CAG84781.2"/>
    </source>
</evidence>
<dbReference type="InterPro" id="IPR052400">
    <property type="entry name" value="Zn2-C6_fungal_TF"/>
</dbReference>
<dbReference type="InterPro" id="IPR036864">
    <property type="entry name" value="Zn2-C6_fun-type_DNA-bd_sf"/>
</dbReference>
<dbReference type="OMA" id="RCGYLDF"/>
<dbReference type="eggNOG" id="ENOG502R6NR">
    <property type="taxonomic scope" value="Eukaryota"/>
</dbReference>
<protein>
    <submittedName>
        <fullName evidence="3">DEHA2A10890p</fullName>
    </submittedName>
</protein>
<organism evidence="3 4">
    <name type="scientific">Debaryomyces hansenii (strain ATCC 36239 / CBS 767 / BCRC 21394 / JCM 1990 / NBRC 0083 / IGC 2968)</name>
    <name type="common">Yeast</name>
    <name type="synonym">Torulaspora hansenii</name>
    <dbReference type="NCBI Taxonomy" id="284592"/>
    <lineage>
        <taxon>Eukaryota</taxon>
        <taxon>Fungi</taxon>
        <taxon>Dikarya</taxon>
        <taxon>Ascomycota</taxon>
        <taxon>Saccharomycotina</taxon>
        <taxon>Pichiomycetes</taxon>
        <taxon>Debaryomycetaceae</taxon>
        <taxon>Debaryomyces</taxon>
    </lineage>
</organism>
<keyword evidence="4" id="KW-1185">Reference proteome</keyword>
<dbReference type="KEGG" id="dha:DEHA2A10890g"/>
<dbReference type="Proteomes" id="UP000000599">
    <property type="component" value="Chromosome A"/>
</dbReference>
<dbReference type="SMART" id="SM00066">
    <property type="entry name" value="GAL4"/>
    <property type="match status" value="1"/>
</dbReference>
<dbReference type="GO" id="GO:0008270">
    <property type="term" value="F:zinc ion binding"/>
    <property type="evidence" value="ECO:0007669"/>
    <property type="project" value="InterPro"/>
</dbReference>
<reference evidence="3 4" key="1">
    <citation type="journal article" date="2004" name="Nature">
        <title>Genome evolution in yeasts.</title>
        <authorList>
            <consortium name="Genolevures"/>
            <person name="Dujon B."/>
            <person name="Sherman D."/>
            <person name="Fischer G."/>
            <person name="Durrens P."/>
            <person name="Casaregola S."/>
            <person name="Lafontaine I."/>
            <person name="de Montigny J."/>
            <person name="Marck C."/>
            <person name="Neuveglise C."/>
            <person name="Talla E."/>
            <person name="Goffard N."/>
            <person name="Frangeul L."/>
            <person name="Aigle M."/>
            <person name="Anthouard V."/>
            <person name="Babour A."/>
            <person name="Barbe V."/>
            <person name="Barnay S."/>
            <person name="Blanchin S."/>
            <person name="Beckerich J.M."/>
            <person name="Beyne E."/>
            <person name="Bleykasten C."/>
            <person name="Boisrame A."/>
            <person name="Boyer J."/>
            <person name="Cattolico L."/>
            <person name="Confanioleri F."/>
            <person name="de Daruvar A."/>
            <person name="Despons L."/>
            <person name="Fabre E."/>
            <person name="Fairhead C."/>
            <person name="Ferry-Dumazet H."/>
            <person name="Groppi A."/>
            <person name="Hantraye F."/>
            <person name="Hennequin C."/>
            <person name="Jauniaux N."/>
            <person name="Joyet P."/>
            <person name="Kachouri R."/>
            <person name="Kerrest A."/>
            <person name="Koszul R."/>
            <person name="Lemaire M."/>
            <person name="Lesur I."/>
            <person name="Ma L."/>
            <person name="Muller H."/>
            <person name="Nicaud J.M."/>
            <person name="Nikolski M."/>
            <person name="Oztas S."/>
            <person name="Ozier-Kalogeropoulos O."/>
            <person name="Pellenz S."/>
            <person name="Potier S."/>
            <person name="Richard G.F."/>
            <person name="Straub M.L."/>
            <person name="Suleau A."/>
            <person name="Swennene D."/>
            <person name="Tekaia F."/>
            <person name="Wesolowski-Louvel M."/>
            <person name="Westhof E."/>
            <person name="Wirth B."/>
            <person name="Zeniou-Meyer M."/>
            <person name="Zivanovic I."/>
            <person name="Bolotin-Fukuhara M."/>
            <person name="Thierry A."/>
            <person name="Bouchier C."/>
            <person name="Caudron B."/>
            <person name="Scarpelli C."/>
            <person name="Gaillardin C."/>
            <person name="Weissenbach J."/>
            <person name="Wincker P."/>
            <person name="Souciet J.L."/>
        </authorList>
    </citation>
    <scope>NUCLEOTIDE SEQUENCE [LARGE SCALE GENOMIC DNA]</scope>
    <source>
        <strain evidence="4">ATCC 36239 / CBS 767 / BCRC 21394 / JCM 1990 / NBRC 0083 / IGC 2968</strain>
    </source>
</reference>
<dbReference type="PANTHER" id="PTHR47657">
    <property type="entry name" value="STEROL REGULATORY ELEMENT-BINDING PROTEIN ECM22"/>
    <property type="match status" value="1"/>
</dbReference>
<dbReference type="Pfam" id="PF00172">
    <property type="entry name" value="Zn_clus"/>
    <property type="match status" value="1"/>
</dbReference>
<accession>Q6BYB3</accession>
<dbReference type="PROSITE" id="PS50048">
    <property type="entry name" value="ZN2_CY6_FUNGAL_2"/>
    <property type="match status" value="1"/>
</dbReference>
<dbReference type="HOGENOM" id="CLU_009505_1_0_1"/>